<name>A0ABR0Q7K8_GOSAR</name>
<dbReference type="Proteomes" id="UP001358586">
    <property type="component" value="Chromosome 4"/>
</dbReference>
<dbReference type="EMBL" id="JARKNE010000004">
    <property type="protein sequence ID" value="KAK5835300.1"/>
    <property type="molecule type" value="Genomic_DNA"/>
</dbReference>
<evidence type="ECO:0000313" key="2">
    <source>
        <dbReference type="Proteomes" id="UP001358586"/>
    </source>
</evidence>
<accession>A0ABR0Q7K8</accession>
<keyword evidence="2" id="KW-1185">Reference proteome</keyword>
<gene>
    <name evidence="1" type="ORF">PVK06_010988</name>
</gene>
<comment type="caution">
    <text evidence="1">The sequence shown here is derived from an EMBL/GenBank/DDBJ whole genome shotgun (WGS) entry which is preliminary data.</text>
</comment>
<organism evidence="1 2">
    <name type="scientific">Gossypium arboreum</name>
    <name type="common">Tree cotton</name>
    <name type="synonym">Gossypium nanking</name>
    <dbReference type="NCBI Taxonomy" id="29729"/>
    <lineage>
        <taxon>Eukaryota</taxon>
        <taxon>Viridiplantae</taxon>
        <taxon>Streptophyta</taxon>
        <taxon>Embryophyta</taxon>
        <taxon>Tracheophyta</taxon>
        <taxon>Spermatophyta</taxon>
        <taxon>Magnoliopsida</taxon>
        <taxon>eudicotyledons</taxon>
        <taxon>Gunneridae</taxon>
        <taxon>Pentapetalae</taxon>
        <taxon>rosids</taxon>
        <taxon>malvids</taxon>
        <taxon>Malvales</taxon>
        <taxon>Malvaceae</taxon>
        <taxon>Malvoideae</taxon>
        <taxon>Gossypium</taxon>
    </lineage>
</organism>
<protein>
    <submittedName>
        <fullName evidence="1">Uncharacterized protein</fullName>
    </submittedName>
</protein>
<reference evidence="1 2" key="1">
    <citation type="submission" date="2023-03" db="EMBL/GenBank/DDBJ databases">
        <title>WGS of Gossypium arboreum.</title>
        <authorList>
            <person name="Yu D."/>
        </authorList>
    </citation>
    <scope>NUCLEOTIDE SEQUENCE [LARGE SCALE GENOMIC DNA]</scope>
    <source>
        <tissue evidence="1">Leaf</tissue>
    </source>
</reference>
<evidence type="ECO:0000313" key="1">
    <source>
        <dbReference type="EMBL" id="KAK5835300.1"/>
    </source>
</evidence>
<sequence length="141" mass="16499">MVKDPNEHLKRFLQLYDTFKYNGVSDDAVQLWLFSSSLCDNVTDWLDSLELGSVTMWNDLAKKFLYKIFLISRTIQLGVNGHIKSSLDGMSDESLMFHTYERAYKIIDDMSMNLYMWPYERCIYKSEPPTVNAVNKDNNDT</sequence>
<proteinExistence type="predicted"/>